<dbReference type="EMBL" id="JAGTJQ010000011">
    <property type="protein sequence ID" value="KAH7018443.1"/>
    <property type="molecule type" value="Genomic_DNA"/>
</dbReference>
<reference evidence="2" key="1">
    <citation type="journal article" date="2021" name="Nat. Commun.">
        <title>Genetic determinants of endophytism in the Arabidopsis root mycobiome.</title>
        <authorList>
            <person name="Mesny F."/>
            <person name="Miyauchi S."/>
            <person name="Thiergart T."/>
            <person name="Pickel B."/>
            <person name="Atanasova L."/>
            <person name="Karlsson M."/>
            <person name="Huettel B."/>
            <person name="Barry K.W."/>
            <person name="Haridas S."/>
            <person name="Chen C."/>
            <person name="Bauer D."/>
            <person name="Andreopoulos W."/>
            <person name="Pangilinan J."/>
            <person name="LaButti K."/>
            <person name="Riley R."/>
            <person name="Lipzen A."/>
            <person name="Clum A."/>
            <person name="Drula E."/>
            <person name="Henrissat B."/>
            <person name="Kohler A."/>
            <person name="Grigoriev I.V."/>
            <person name="Martin F.M."/>
            <person name="Hacquard S."/>
        </authorList>
    </citation>
    <scope>NUCLEOTIDE SEQUENCE</scope>
    <source>
        <strain evidence="2">MPI-CAGE-CH-0230</strain>
    </source>
</reference>
<name>A0A9P8XUQ2_9PEZI</name>
<evidence type="ECO:0000313" key="2">
    <source>
        <dbReference type="EMBL" id="KAH7018443.1"/>
    </source>
</evidence>
<gene>
    <name evidence="2" type="ORF">B0I36DRAFT_388652</name>
</gene>
<sequence length="613" mass="67857">MATATHPNIWRKRHNLAAWIIQILGATAFAALSLYTIISASIMRDYAYLPAATVLVLLFGLLTIALAVTEIFFFAAQKLDPVLLLVFASIKTTVWGIYLLFVVITAASLRGGVFGLVLDLPLSAVVFGAVLSQLIITIKIRKAAAIATSFEEVPNIGRRPDITVAAAAAVARATNPASPAPPSTFVSTSTRITLPESLLTSAYALRCADLFWSSYLPHSQPIPATLSGHLTDGLSTAVRDFATDGILRKALVAIALTTLGRRDDGTPMKEEGMQAYRDAMEEMALTVKRTDPTRQSSTTGILAAYRLFSLHEAIHGDDDPKLYSWLKHKAGDSNILATRDPLMFTSGHAHALFVEQRLHLTMAAIKLRKKVFLAEPRWRTVPWLYYKKSPRDRILDILIDLPTMLEDLDSMKSISSAMAQRKHREQIENLYRDADARLRAWEDEYGPQFPCRRLTEIPDSITAEDLASAHLMTLYWVTCINVYAMVGDVLYPPPPPSAQEPRHGGSSEMTGRLQGQNRIAEFCSSIVHTCPVFCHPEAGIFRMQIAAVPLGCALLVLAKLPLDVLAAEREIIMSCLATPQCAPIRRFLARFMKDLRVGEDFVYGQKKKRMRNR</sequence>
<feature type="transmembrane region" description="Helical" evidence="1">
    <location>
        <begin position="113"/>
        <end position="136"/>
    </location>
</feature>
<evidence type="ECO:0000256" key="1">
    <source>
        <dbReference type="SAM" id="Phobius"/>
    </source>
</evidence>
<dbReference type="PANTHER" id="PTHR38111:SF11">
    <property type="entry name" value="TRANSCRIPTION FACTOR DOMAIN-CONTAINING PROTEIN-RELATED"/>
    <property type="match status" value="1"/>
</dbReference>
<organism evidence="2 3">
    <name type="scientific">Microdochium trichocladiopsis</name>
    <dbReference type="NCBI Taxonomy" id="1682393"/>
    <lineage>
        <taxon>Eukaryota</taxon>
        <taxon>Fungi</taxon>
        <taxon>Dikarya</taxon>
        <taxon>Ascomycota</taxon>
        <taxon>Pezizomycotina</taxon>
        <taxon>Sordariomycetes</taxon>
        <taxon>Xylariomycetidae</taxon>
        <taxon>Xylariales</taxon>
        <taxon>Microdochiaceae</taxon>
        <taxon>Microdochium</taxon>
    </lineage>
</organism>
<keyword evidence="1" id="KW-0472">Membrane</keyword>
<dbReference type="RefSeq" id="XP_046006710.1">
    <property type="nucleotide sequence ID" value="XM_046161263.1"/>
</dbReference>
<dbReference type="InterPro" id="IPR053178">
    <property type="entry name" value="Osmoadaptation_assoc"/>
</dbReference>
<feature type="transmembrane region" description="Helical" evidence="1">
    <location>
        <begin position="48"/>
        <end position="75"/>
    </location>
</feature>
<accession>A0A9P8XUQ2</accession>
<dbReference type="Proteomes" id="UP000756346">
    <property type="component" value="Unassembled WGS sequence"/>
</dbReference>
<proteinExistence type="predicted"/>
<comment type="caution">
    <text evidence="2">The sequence shown here is derived from an EMBL/GenBank/DDBJ whole genome shotgun (WGS) entry which is preliminary data.</text>
</comment>
<evidence type="ECO:0000313" key="3">
    <source>
        <dbReference type="Proteomes" id="UP000756346"/>
    </source>
</evidence>
<dbReference type="GeneID" id="70190809"/>
<feature type="transmembrane region" description="Helical" evidence="1">
    <location>
        <begin position="82"/>
        <end position="107"/>
    </location>
</feature>
<protein>
    <submittedName>
        <fullName evidence="2">Uncharacterized protein</fullName>
    </submittedName>
</protein>
<feature type="transmembrane region" description="Helical" evidence="1">
    <location>
        <begin position="16"/>
        <end position="42"/>
    </location>
</feature>
<keyword evidence="3" id="KW-1185">Reference proteome</keyword>
<dbReference type="OrthoDB" id="3525185at2759"/>
<keyword evidence="1" id="KW-0812">Transmembrane</keyword>
<dbReference type="PANTHER" id="PTHR38111">
    <property type="entry name" value="ZN(2)-C6 FUNGAL-TYPE DOMAIN-CONTAINING PROTEIN-RELATED"/>
    <property type="match status" value="1"/>
</dbReference>
<keyword evidence="1" id="KW-1133">Transmembrane helix</keyword>
<dbReference type="AlphaFoldDB" id="A0A9P8XUQ2"/>